<proteinExistence type="predicted"/>
<name>A0ABV3FXG7_9NOCA</name>
<organism evidence="2 3">
    <name type="scientific">Nocardia aurea</name>
    <dbReference type="NCBI Taxonomy" id="2144174"/>
    <lineage>
        <taxon>Bacteria</taxon>
        <taxon>Bacillati</taxon>
        <taxon>Actinomycetota</taxon>
        <taxon>Actinomycetes</taxon>
        <taxon>Mycobacteriales</taxon>
        <taxon>Nocardiaceae</taxon>
        <taxon>Nocardia</taxon>
    </lineage>
</organism>
<protein>
    <submittedName>
        <fullName evidence="2">DUF305 domain-containing protein</fullName>
    </submittedName>
</protein>
<reference evidence="2 3" key="1">
    <citation type="submission" date="2024-06" db="EMBL/GenBank/DDBJ databases">
        <title>The Natural Products Discovery Center: Release of the First 8490 Sequenced Strains for Exploring Actinobacteria Biosynthetic Diversity.</title>
        <authorList>
            <person name="Kalkreuter E."/>
            <person name="Kautsar S.A."/>
            <person name="Yang D."/>
            <person name="Bader C.D."/>
            <person name="Teijaro C.N."/>
            <person name="Fluegel L."/>
            <person name="Davis C.M."/>
            <person name="Simpson J.R."/>
            <person name="Lauterbach L."/>
            <person name="Steele A.D."/>
            <person name="Gui C."/>
            <person name="Meng S."/>
            <person name="Li G."/>
            <person name="Viehrig K."/>
            <person name="Ye F."/>
            <person name="Su P."/>
            <person name="Kiefer A.F."/>
            <person name="Nichols A."/>
            <person name="Cepeda A.J."/>
            <person name="Yan W."/>
            <person name="Fan B."/>
            <person name="Jiang Y."/>
            <person name="Adhikari A."/>
            <person name="Zheng C.-J."/>
            <person name="Schuster L."/>
            <person name="Cowan T.M."/>
            <person name="Smanski M.J."/>
            <person name="Chevrette M.G."/>
            <person name="De Carvalho L.P.S."/>
            <person name="Shen B."/>
        </authorList>
    </citation>
    <scope>NUCLEOTIDE SEQUENCE [LARGE SCALE GENOMIC DNA]</scope>
    <source>
        <strain evidence="2 3">NPDC050403</strain>
    </source>
</reference>
<feature type="domain" description="DUF305" evidence="1">
    <location>
        <begin position="46"/>
        <end position="206"/>
    </location>
</feature>
<dbReference type="EMBL" id="JBFAKC010000009">
    <property type="protein sequence ID" value="MEV0710130.1"/>
    <property type="molecule type" value="Genomic_DNA"/>
</dbReference>
<dbReference type="Gene3D" id="1.20.1260.10">
    <property type="match status" value="1"/>
</dbReference>
<accession>A0ABV3FXG7</accession>
<dbReference type="InterPro" id="IPR005183">
    <property type="entry name" value="DUF305_CopM-like"/>
</dbReference>
<dbReference type="RefSeq" id="WP_357785884.1">
    <property type="nucleotide sequence ID" value="NZ_JBFAKC010000009.1"/>
</dbReference>
<dbReference type="InterPro" id="IPR012347">
    <property type="entry name" value="Ferritin-like"/>
</dbReference>
<dbReference type="PANTHER" id="PTHR36933">
    <property type="entry name" value="SLL0788 PROTEIN"/>
    <property type="match status" value="1"/>
</dbReference>
<dbReference type="PANTHER" id="PTHR36933:SF1">
    <property type="entry name" value="SLL0788 PROTEIN"/>
    <property type="match status" value="1"/>
</dbReference>
<dbReference type="Proteomes" id="UP001551695">
    <property type="component" value="Unassembled WGS sequence"/>
</dbReference>
<evidence type="ECO:0000259" key="1">
    <source>
        <dbReference type="Pfam" id="PF03713"/>
    </source>
</evidence>
<comment type="caution">
    <text evidence="2">The sequence shown here is derived from an EMBL/GenBank/DDBJ whole genome shotgun (WGS) entry which is preliminary data.</text>
</comment>
<dbReference type="Pfam" id="PF03713">
    <property type="entry name" value="DUF305"/>
    <property type="match status" value="1"/>
</dbReference>
<evidence type="ECO:0000313" key="2">
    <source>
        <dbReference type="EMBL" id="MEV0710130.1"/>
    </source>
</evidence>
<gene>
    <name evidence="2" type="ORF">AB0I48_21415</name>
</gene>
<evidence type="ECO:0000313" key="3">
    <source>
        <dbReference type="Proteomes" id="UP001551695"/>
    </source>
</evidence>
<sequence length="216" mass="23270">MSHRFPLFRVAAAVAVAFTLMVLGAALRPVALPERHTDTPILTAVEIGFAQDMTAHHEQALRMTQRLDPDVDPNIRRLADQLADAQRTEIGTMLGWLRLADASPLSPQPMLWMHTESAGHDHAARTEPDTSTGMPGMATTAELDALAAARGREAEILFLRLMIRHHQGGVRMAVAADALLTHGAVKEAARATLQSQSQEIGIMGVMLVQLGGQVPA</sequence>
<keyword evidence="3" id="KW-1185">Reference proteome</keyword>